<dbReference type="Proteomes" id="UP000184512">
    <property type="component" value="Unassembled WGS sequence"/>
</dbReference>
<evidence type="ECO:0000256" key="4">
    <source>
        <dbReference type="ARBA" id="ARBA00022741"/>
    </source>
</evidence>
<dbReference type="InterPro" id="IPR003439">
    <property type="entry name" value="ABC_transporter-like_ATP-bd"/>
</dbReference>
<evidence type="ECO:0000313" key="11">
    <source>
        <dbReference type="EMBL" id="SHJ28233.1"/>
    </source>
</evidence>
<keyword evidence="12" id="KW-1185">Reference proteome</keyword>
<evidence type="ECO:0000256" key="3">
    <source>
        <dbReference type="ARBA" id="ARBA00022496"/>
    </source>
</evidence>
<dbReference type="GO" id="GO:0016020">
    <property type="term" value="C:membrane"/>
    <property type="evidence" value="ECO:0007669"/>
    <property type="project" value="InterPro"/>
</dbReference>
<evidence type="ECO:0000256" key="6">
    <source>
        <dbReference type="ARBA" id="ARBA00023004"/>
    </source>
</evidence>
<name>A0A1M6I186_9ACTN</name>
<sequence length="324" mass="34255">MVAGLEVRGVEVRYGAAVAVEDVSLVVEPGTVVGLLGPSGSGKSTLLRAIAGLEPLTAGSILWEGDDLAGVKVFKRNFGLVFQDAQLFPTMTVGRNIAYGLGKLPRPAQQTRVTEMLELVGLPGFQDRRVTELSGGQAQRVALARSLAPTPRALLLDEPLSALDTGLRRRLAEDLARILRESRTTAVYVTHDQQEAYTVADRVAVLTEGHLLQLADPETLRHAPATREVAAFLGARAFVTEAVARSLGWDGSLATGEILAVLPGSLVLADDGVEVEVLDQGYTVDDVEIGVRLPDGQRAVVSSSDRVDASSVRVRLTGGAPIPA</sequence>
<dbReference type="InterPro" id="IPR050093">
    <property type="entry name" value="ABC_SmlMolc_Importer"/>
</dbReference>
<evidence type="ECO:0000256" key="9">
    <source>
        <dbReference type="ARBA" id="ARBA00066388"/>
    </source>
</evidence>
<dbReference type="PANTHER" id="PTHR42781">
    <property type="entry name" value="SPERMIDINE/PUTRESCINE IMPORT ATP-BINDING PROTEIN POTA"/>
    <property type="match status" value="1"/>
</dbReference>
<evidence type="ECO:0000313" key="12">
    <source>
        <dbReference type="Proteomes" id="UP000184512"/>
    </source>
</evidence>
<evidence type="ECO:0000256" key="5">
    <source>
        <dbReference type="ARBA" id="ARBA00022840"/>
    </source>
</evidence>
<dbReference type="Gene3D" id="3.40.50.300">
    <property type="entry name" value="P-loop containing nucleotide triphosphate hydrolases"/>
    <property type="match status" value="1"/>
</dbReference>
<dbReference type="GO" id="GO:0005524">
    <property type="term" value="F:ATP binding"/>
    <property type="evidence" value="ECO:0007669"/>
    <property type="project" value="UniProtKB-KW"/>
</dbReference>
<keyword evidence="4" id="KW-0547">Nucleotide-binding</keyword>
<dbReference type="STRING" id="1123357.SAMN02745244_02144"/>
<evidence type="ECO:0000259" key="10">
    <source>
        <dbReference type="PROSITE" id="PS50893"/>
    </source>
</evidence>
<dbReference type="OrthoDB" id="3180400at2"/>
<dbReference type="SMART" id="SM00382">
    <property type="entry name" value="AAA"/>
    <property type="match status" value="1"/>
</dbReference>
<dbReference type="EC" id="7.6.2.9" evidence="9"/>
<protein>
    <recommendedName>
        <fullName evidence="9">ABC-type quaternary amine transporter</fullName>
        <ecNumber evidence="9">7.6.2.9</ecNumber>
    </recommendedName>
</protein>
<dbReference type="FunFam" id="3.40.50.300:FF:000425">
    <property type="entry name" value="Probable ABC transporter, ATP-binding subunit"/>
    <property type="match status" value="1"/>
</dbReference>
<dbReference type="Pfam" id="PF00005">
    <property type="entry name" value="ABC_tran"/>
    <property type="match status" value="1"/>
</dbReference>
<dbReference type="GO" id="GO:0016887">
    <property type="term" value="F:ATP hydrolysis activity"/>
    <property type="evidence" value="ECO:0007669"/>
    <property type="project" value="InterPro"/>
</dbReference>
<organism evidence="11 12">
    <name type="scientific">Tessaracoccus bendigoensis DSM 12906</name>
    <dbReference type="NCBI Taxonomy" id="1123357"/>
    <lineage>
        <taxon>Bacteria</taxon>
        <taxon>Bacillati</taxon>
        <taxon>Actinomycetota</taxon>
        <taxon>Actinomycetes</taxon>
        <taxon>Propionibacteriales</taxon>
        <taxon>Propionibacteriaceae</taxon>
        <taxon>Tessaracoccus</taxon>
    </lineage>
</organism>
<gene>
    <name evidence="11" type="ORF">SAMN02745244_02144</name>
</gene>
<keyword evidence="1" id="KW-0813">Transport</keyword>
<dbReference type="PANTHER" id="PTHR42781:SF4">
    <property type="entry name" value="SPERMIDINE_PUTRESCINE IMPORT ATP-BINDING PROTEIN POTA"/>
    <property type="match status" value="1"/>
</dbReference>
<keyword evidence="5 11" id="KW-0067">ATP-binding</keyword>
<dbReference type="AlphaFoldDB" id="A0A1M6I186"/>
<keyword evidence="8" id="KW-0472">Membrane</keyword>
<proteinExistence type="predicted"/>
<dbReference type="RefSeq" id="WP_073188056.1">
    <property type="nucleotide sequence ID" value="NZ_FQZG01000036.1"/>
</dbReference>
<accession>A0A1M6I186</accession>
<keyword evidence="3" id="KW-0410">Iron transport</keyword>
<evidence type="ECO:0000256" key="8">
    <source>
        <dbReference type="ARBA" id="ARBA00023136"/>
    </source>
</evidence>
<dbReference type="CDD" id="cd03259">
    <property type="entry name" value="ABC_Carb_Solutes_like"/>
    <property type="match status" value="1"/>
</dbReference>
<dbReference type="SUPFAM" id="SSF52540">
    <property type="entry name" value="P-loop containing nucleoside triphosphate hydrolases"/>
    <property type="match status" value="1"/>
</dbReference>
<dbReference type="GO" id="GO:0015418">
    <property type="term" value="F:ABC-type quaternary ammonium compound transporting activity"/>
    <property type="evidence" value="ECO:0007669"/>
    <property type="project" value="UniProtKB-EC"/>
</dbReference>
<evidence type="ECO:0000256" key="2">
    <source>
        <dbReference type="ARBA" id="ARBA00022475"/>
    </source>
</evidence>
<feature type="domain" description="ABC transporter" evidence="10">
    <location>
        <begin position="5"/>
        <end position="233"/>
    </location>
</feature>
<dbReference type="PROSITE" id="PS00211">
    <property type="entry name" value="ABC_TRANSPORTER_1"/>
    <property type="match status" value="1"/>
</dbReference>
<keyword evidence="2" id="KW-1003">Cell membrane</keyword>
<dbReference type="InterPro" id="IPR027417">
    <property type="entry name" value="P-loop_NTPase"/>
</dbReference>
<dbReference type="InterPro" id="IPR015853">
    <property type="entry name" value="ABC_transpr_FbpC"/>
</dbReference>
<reference evidence="11 12" key="1">
    <citation type="submission" date="2016-11" db="EMBL/GenBank/DDBJ databases">
        <authorList>
            <person name="Jaros S."/>
            <person name="Januszkiewicz K."/>
            <person name="Wedrychowicz H."/>
        </authorList>
    </citation>
    <scope>NUCLEOTIDE SEQUENCE [LARGE SCALE GENOMIC DNA]</scope>
    <source>
        <strain evidence="11 12">DSM 12906</strain>
    </source>
</reference>
<dbReference type="InterPro" id="IPR003593">
    <property type="entry name" value="AAA+_ATPase"/>
</dbReference>
<keyword evidence="7" id="KW-0406">Ion transport</keyword>
<dbReference type="PROSITE" id="PS50893">
    <property type="entry name" value="ABC_TRANSPORTER_2"/>
    <property type="match status" value="1"/>
</dbReference>
<dbReference type="GO" id="GO:0015408">
    <property type="term" value="F:ABC-type ferric iron transporter activity"/>
    <property type="evidence" value="ECO:0007669"/>
    <property type="project" value="InterPro"/>
</dbReference>
<keyword evidence="6" id="KW-0408">Iron</keyword>
<evidence type="ECO:0000256" key="7">
    <source>
        <dbReference type="ARBA" id="ARBA00023065"/>
    </source>
</evidence>
<dbReference type="InterPro" id="IPR017871">
    <property type="entry name" value="ABC_transporter-like_CS"/>
</dbReference>
<evidence type="ECO:0000256" key="1">
    <source>
        <dbReference type="ARBA" id="ARBA00022448"/>
    </source>
</evidence>
<dbReference type="EMBL" id="FQZG01000036">
    <property type="protein sequence ID" value="SHJ28233.1"/>
    <property type="molecule type" value="Genomic_DNA"/>
</dbReference>